<proteinExistence type="predicted"/>
<evidence type="ECO:0000256" key="6">
    <source>
        <dbReference type="ARBA" id="ARBA00022824"/>
    </source>
</evidence>
<dbReference type="Pfam" id="PF00085">
    <property type="entry name" value="Thioredoxin"/>
    <property type="match status" value="1"/>
</dbReference>
<evidence type="ECO:0000256" key="2">
    <source>
        <dbReference type="ARBA" id="ARBA00022448"/>
    </source>
</evidence>
<evidence type="ECO:0000256" key="12">
    <source>
        <dbReference type="SAM" id="Phobius"/>
    </source>
</evidence>
<protein>
    <submittedName>
        <fullName evidence="16">Thioredoxin-related transmembrane protein 1-like</fullName>
    </submittedName>
</protein>
<dbReference type="InterPro" id="IPR052454">
    <property type="entry name" value="TMX_domain-containing"/>
</dbReference>
<keyword evidence="7" id="KW-0249">Electron transport</keyword>
<dbReference type="InterPro" id="IPR013766">
    <property type="entry name" value="Thioredoxin_domain"/>
</dbReference>
<feature type="domain" description="Thioredoxin" evidence="14">
    <location>
        <begin position="3"/>
        <end position="125"/>
    </location>
</feature>
<evidence type="ECO:0000256" key="3">
    <source>
        <dbReference type="ARBA" id="ARBA00022553"/>
    </source>
</evidence>
<dbReference type="InterPro" id="IPR017937">
    <property type="entry name" value="Thioredoxin_CS"/>
</dbReference>
<dbReference type="PROSITE" id="PS00194">
    <property type="entry name" value="THIOREDOXIN_1"/>
    <property type="match status" value="1"/>
</dbReference>
<dbReference type="Proteomes" id="UP000694843">
    <property type="component" value="Unplaced"/>
</dbReference>
<keyword evidence="15" id="KW-1185">Reference proteome</keyword>
<evidence type="ECO:0000256" key="9">
    <source>
        <dbReference type="ARBA" id="ARBA00023136"/>
    </source>
</evidence>
<accession>A0A8B7PQG0</accession>
<dbReference type="AlphaFoldDB" id="A0A8B7PQG0"/>
<evidence type="ECO:0000256" key="13">
    <source>
        <dbReference type="SAM" id="SignalP"/>
    </source>
</evidence>
<evidence type="ECO:0000313" key="15">
    <source>
        <dbReference type="Proteomes" id="UP000694843"/>
    </source>
</evidence>
<dbReference type="GeneID" id="108683434"/>
<keyword evidence="6" id="KW-0256">Endoplasmic reticulum</keyword>
<dbReference type="PROSITE" id="PS51352">
    <property type="entry name" value="THIOREDOXIN_2"/>
    <property type="match status" value="1"/>
</dbReference>
<dbReference type="KEGG" id="hazt:108683434"/>
<keyword evidence="2" id="KW-0813">Transport</keyword>
<dbReference type="GO" id="GO:0015036">
    <property type="term" value="F:disulfide oxidoreductase activity"/>
    <property type="evidence" value="ECO:0007669"/>
    <property type="project" value="TreeGrafter"/>
</dbReference>
<dbReference type="Gene3D" id="3.40.30.10">
    <property type="entry name" value="Glutaredoxin"/>
    <property type="match status" value="1"/>
</dbReference>
<evidence type="ECO:0000256" key="4">
    <source>
        <dbReference type="ARBA" id="ARBA00022692"/>
    </source>
</evidence>
<evidence type="ECO:0000256" key="7">
    <source>
        <dbReference type="ARBA" id="ARBA00022982"/>
    </source>
</evidence>
<keyword evidence="8 12" id="KW-1133">Transmembrane helix</keyword>
<name>A0A8B7PQG0_HYAAZ</name>
<evidence type="ECO:0000256" key="1">
    <source>
        <dbReference type="ARBA" id="ARBA00004115"/>
    </source>
</evidence>
<keyword evidence="10" id="KW-1015">Disulfide bond</keyword>
<evidence type="ECO:0000313" key="16">
    <source>
        <dbReference type="RefSeq" id="XP_018028235.1"/>
    </source>
</evidence>
<dbReference type="RefSeq" id="XP_018028235.1">
    <property type="nucleotide sequence ID" value="XM_018172746.1"/>
</dbReference>
<dbReference type="GO" id="GO:0005789">
    <property type="term" value="C:endoplasmic reticulum membrane"/>
    <property type="evidence" value="ECO:0007669"/>
    <property type="project" value="UniProtKB-SubCell"/>
</dbReference>
<dbReference type="OMA" id="EFRHPQG"/>
<comment type="subcellular location">
    <subcellularLocation>
        <location evidence="1">Endoplasmic reticulum membrane</location>
        <topology evidence="1">Single-pass type I membrane protein</topology>
    </subcellularLocation>
</comment>
<evidence type="ECO:0000259" key="14">
    <source>
        <dbReference type="PROSITE" id="PS51352"/>
    </source>
</evidence>
<feature type="transmembrane region" description="Helical" evidence="12">
    <location>
        <begin position="171"/>
        <end position="191"/>
    </location>
</feature>
<keyword evidence="3" id="KW-0597">Phosphoprotein</keyword>
<dbReference type="OrthoDB" id="7869097at2759"/>
<evidence type="ECO:0000256" key="10">
    <source>
        <dbReference type="ARBA" id="ARBA00023157"/>
    </source>
</evidence>
<dbReference type="SUPFAM" id="SSF52833">
    <property type="entry name" value="Thioredoxin-like"/>
    <property type="match status" value="1"/>
</dbReference>
<sequence>MKSLLRSLLLVWAVSCVTGASNSLIQLNEDNWHLMLEGEWMVEFFASWCPACKALQPIWNEFSGWSKDLGINVAQVDVTDSPGLSGRFMVTALPTIFHVKDGVFRLYRGPRDKDQLLSFVEDKKWVEAEEIPTWKSPGSYQMGVVSQFFKLSMVLRSVHSTLVKDYGLPEWGSYLIFAVCTILVGALIGLVRTYETVRTCGTGGNLWNW</sequence>
<keyword evidence="5 13" id="KW-0732">Signal</keyword>
<reference evidence="16" key="1">
    <citation type="submission" date="2025-08" db="UniProtKB">
        <authorList>
            <consortium name="RefSeq"/>
        </authorList>
    </citation>
    <scope>IDENTIFICATION</scope>
    <source>
        <tissue evidence="16">Whole organism</tissue>
    </source>
</reference>
<organism evidence="15 16">
    <name type="scientific">Hyalella azteca</name>
    <name type="common">Amphipod</name>
    <dbReference type="NCBI Taxonomy" id="294128"/>
    <lineage>
        <taxon>Eukaryota</taxon>
        <taxon>Metazoa</taxon>
        <taxon>Ecdysozoa</taxon>
        <taxon>Arthropoda</taxon>
        <taxon>Crustacea</taxon>
        <taxon>Multicrustacea</taxon>
        <taxon>Malacostraca</taxon>
        <taxon>Eumalacostraca</taxon>
        <taxon>Peracarida</taxon>
        <taxon>Amphipoda</taxon>
        <taxon>Senticaudata</taxon>
        <taxon>Talitrida</taxon>
        <taxon>Talitroidea</taxon>
        <taxon>Hyalellidae</taxon>
        <taxon>Hyalella</taxon>
    </lineage>
</organism>
<gene>
    <name evidence="16" type="primary">LOC108683434</name>
</gene>
<evidence type="ECO:0000256" key="11">
    <source>
        <dbReference type="ARBA" id="ARBA00023284"/>
    </source>
</evidence>
<dbReference type="PANTHER" id="PTHR46107:SF3">
    <property type="entry name" value="THIOREDOXIN DOMAIN-CONTAINING PROTEIN"/>
    <property type="match status" value="1"/>
</dbReference>
<keyword evidence="4 12" id="KW-0812">Transmembrane</keyword>
<feature type="signal peptide" evidence="13">
    <location>
        <begin position="1"/>
        <end position="19"/>
    </location>
</feature>
<dbReference type="PANTHER" id="PTHR46107">
    <property type="entry name" value="DUMPY: SHORTER THAN WILD-TYPE"/>
    <property type="match status" value="1"/>
</dbReference>
<keyword evidence="9 12" id="KW-0472">Membrane</keyword>
<dbReference type="InterPro" id="IPR036249">
    <property type="entry name" value="Thioredoxin-like_sf"/>
</dbReference>
<evidence type="ECO:0000256" key="5">
    <source>
        <dbReference type="ARBA" id="ARBA00022729"/>
    </source>
</evidence>
<feature type="chain" id="PRO_5034365687" evidence="13">
    <location>
        <begin position="20"/>
        <end position="209"/>
    </location>
</feature>
<keyword evidence="11" id="KW-0676">Redox-active center</keyword>
<evidence type="ECO:0000256" key="8">
    <source>
        <dbReference type="ARBA" id="ARBA00022989"/>
    </source>
</evidence>